<comment type="caution">
    <text evidence="6">The sequence shown here is derived from an EMBL/GenBank/DDBJ whole genome shotgun (WGS) entry which is preliminary data.</text>
</comment>
<protein>
    <recommendedName>
        <fullName evidence="4">Large ribosomal subunit assembly factor BipA</fullName>
        <ecNumber evidence="4">3.6.5.-</ecNumber>
    </recommendedName>
    <alternativeName>
        <fullName evidence="4">GTP-binding protein BipA</fullName>
    </alternativeName>
</protein>
<feature type="domain" description="Tr-type G" evidence="5">
    <location>
        <begin position="21"/>
        <end position="223"/>
    </location>
</feature>
<dbReference type="InterPro" id="IPR048876">
    <property type="entry name" value="BipA_C"/>
</dbReference>
<dbReference type="FunFam" id="3.30.70.870:FF:000003">
    <property type="entry name" value="GTP-binding protein TypA"/>
    <property type="match status" value="1"/>
</dbReference>
<keyword evidence="2 4" id="KW-0342">GTP-binding</keyword>
<dbReference type="PROSITE" id="PS00301">
    <property type="entry name" value="G_TR_1"/>
    <property type="match status" value="1"/>
</dbReference>
<dbReference type="NCBIfam" id="TIGR00231">
    <property type="entry name" value="small_GTP"/>
    <property type="match status" value="1"/>
</dbReference>
<gene>
    <name evidence="6" type="primary">typA</name>
    <name evidence="4" type="synonym">bipA</name>
    <name evidence="6" type="ORF">CLOHIR_00504</name>
</gene>
<dbReference type="InterPro" id="IPR004161">
    <property type="entry name" value="EFTu-like_2"/>
</dbReference>
<dbReference type="HAMAP" id="MF_00849">
    <property type="entry name" value="BipA"/>
    <property type="match status" value="1"/>
</dbReference>
<dbReference type="InterPro" id="IPR031157">
    <property type="entry name" value="G_TR_CS"/>
</dbReference>
<organism evidence="6 7">
    <name type="scientific">Peptacetobacter hiranonis (strain DSM 13275 / JCM 10541 / KCTC 15199 / TO-931)</name>
    <name type="common">Clostridium hiranonis</name>
    <dbReference type="NCBI Taxonomy" id="500633"/>
    <lineage>
        <taxon>Bacteria</taxon>
        <taxon>Bacillati</taxon>
        <taxon>Bacillota</taxon>
        <taxon>Clostridia</taxon>
        <taxon>Peptostreptococcales</taxon>
        <taxon>Peptostreptococcaceae</taxon>
        <taxon>Peptacetobacter</taxon>
    </lineage>
</organism>
<keyword evidence="1 4" id="KW-0547">Nucleotide-binding</keyword>
<dbReference type="PANTHER" id="PTHR42908">
    <property type="entry name" value="TRANSLATION ELONGATION FACTOR-RELATED"/>
    <property type="match status" value="1"/>
</dbReference>
<dbReference type="CDD" id="cd01891">
    <property type="entry name" value="TypA_BipA"/>
    <property type="match status" value="1"/>
</dbReference>
<dbReference type="InterPro" id="IPR006298">
    <property type="entry name" value="BipA"/>
</dbReference>
<feature type="binding site" evidence="4">
    <location>
        <begin position="146"/>
        <end position="149"/>
    </location>
    <ligand>
        <name>GTP</name>
        <dbReference type="ChEBI" id="CHEBI:37565"/>
    </ligand>
</feature>
<dbReference type="FunFam" id="3.30.70.240:FF:000002">
    <property type="entry name" value="GTP-binding protein TypA"/>
    <property type="match status" value="1"/>
</dbReference>
<dbReference type="Pfam" id="PF00679">
    <property type="entry name" value="EFG_C"/>
    <property type="match status" value="1"/>
</dbReference>
<dbReference type="Gene3D" id="2.40.30.10">
    <property type="entry name" value="Translation factors"/>
    <property type="match status" value="1"/>
</dbReference>
<dbReference type="Pfam" id="PF21018">
    <property type="entry name" value="BipA_C"/>
    <property type="match status" value="1"/>
</dbReference>
<dbReference type="InterPro" id="IPR035647">
    <property type="entry name" value="EFG_III/V"/>
</dbReference>
<dbReference type="CDD" id="cd16263">
    <property type="entry name" value="BipA_III"/>
    <property type="match status" value="1"/>
</dbReference>
<reference evidence="6 7" key="1">
    <citation type="submission" date="2008-09" db="EMBL/GenBank/DDBJ databases">
        <authorList>
            <person name="Fulton L."/>
            <person name="Clifton S."/>
            <person name="Fulton B."/>
            <person name="Xu J."/>
            <person name="Minx P."/>
            <person name="Pepin K.H."/>
            <person name="Johnson M."/>
            <person name="Thiruvilangam P."/>
            <person name="Bhonagiri V."/>
            <person name="Nash W.E."/>
            <person name="Mardis E.R."/>
            <person name="Wilson R.K."/>
        </authorList>
    </citation>
    <scope>NUCLEOTIDE SEQUENCE [LARGE SCALE GENOMIC DNA]</scope>
    <source>
        <strain evidence="6 7">DSM 13275</strain>
    </source>
</reference>
<dbReference type="FunFam" id="2.40.50.250:FF:000001">
    <property type="entry name" value="GTP-binding protein TypA"/>
    <property type="match status" value="1"/>
</dbReference>
<dbReference type="InterPro" id="IPR000640">
    <property type="entry name" value="EFG_V-like"/>
</dbReference>
<dbReference type="Proteomes" id="UP000003178">
    <property type="component" value="Unassembled WGS sequence"/>
</dbReference>
<dbReference type="FunFam" id="3.40.50.300:FF:000055">
    <property type="entry name" value="GTP-binding protein TypA"/>
    <property type="match status" value="1"/>
</dbReference>
<dbReference type="eggNOG" id="COG1217">
    <property type="taxonomic scope" value="Bacteria"/>
</dbReference>
<dbReference type="InterPro" id="IPR042116">
    <property type="entry name" value="TypA/BipA_C"/>
</dbReference>
<evidence type="ECO:0000313" key="6">
    <source>
        <dbReference type="EMBL" id="EEA85872.1"/>
    </source>
</evidence>
<keyword evidence="4" id="KW-0694">RNA-binding</keyword>
<evidence type="ECO:0000256" key="2">
    <source>
        <dbReference type="ARBA" id="ARBA00023134"/>
    </source>
</evidence>
<keyword evidence="4" id="KW-0699">rRNA-binding</keyword>
<name>B6FXA5_PEPHT</name>
<dbReference type="GO" id="GO:0043022">
    <property type="term" value="F:ribosome binding"/>
    <property type="evidence" value="ECO:0007669"/>
    <property type="project" value="UniProtKB-UniRule"/>
</dbReference>
<dbReference type="SMART" id="SM00838">
    <property type="entry name" value="EFG_C"/>
    <property type="match status" value="1"/>
</dbReference>
<evidence type="ECO:0000256" key="4">
    <source>
        <dbReference type="HAMAP-Rule" id="MF_00849"/>
    </source>
</evidence>
<keyword evidence="4" id="KW-0690">Ribosome biogenesis</keyword>
<dbReference type="CDD" id="cd03691">
    <property type="entry name" value="BipA_TypA_II"/>
    <property type="match status" value="1"/>
</dbReference>
<sequence length="627" mass="70378">MIVIYLLSYDIKKGAKLMAKHKIINIAVIAHVDAGKSTLVDAFLSQSGIFRANEEVRERVMDSNDLEQERGITIYSKNCSINYGDYKINIVDTPGHSDFSSEVERVMKTVDTVILLVDASEGPMPQTRFVLQKSLECGLKPILFINKIDKKDQRAEEVVDEVFDLFVDLNATDEQCEFPIIYGIAKQGIAKLDMEEESEDLSPLFKTIIDHVEAYPDYDDEPLQLQISSLAYDDYIGRLGIGRVYKGKVQPGQNVCICGEAEEPRKGRIGKLTVYEGLKQVETEEAGSGEIVVISGIPDISIGETICYPDNPQPIEMISIEEPTLSMNFLVNDSPFAGKSGKFVTTRHLKDRLEKELEVNVGLKVEPLDTTDGYKVSGRGELHLSILIENMRREGYELGVSKPEVLMHRDENGTLLEPMERVIVNCPEVYSGTIINELNQRKGMMESMEMEGDYVKIEFIAPTRGLLGYRSEFINVTRGEGTLVRSFERFEEHKGEIPGRSNGVLISQGPGTTMGYALNALSERATMFVDPGVEVYEGMIIGMNSRKDDMTVNPCKNKKQSNVRASGSDDAIKLAPPRIFTLEEALEFIDEDELVEITPDAIRLRKRYLNEHERLQYNKARQAAKNK</sequence>
<feature type="binding site" evidence="4">
    <location>
        <begin position="33"/>
        <end position="38"/>
    </location>
    <ligand>
        <name>GTP</name>
        <dbReference type="ChEBI" id="CHEBI:37565"/>
    </ligand>
</feature>
<dbReference type="FunFam" id="2.40.30.10:FF:000016">
    <property type="entry name" value="GTP-binding protein TypA"/>
    <property type="match status" value="1"/>
</dbReference>
<dbReference type="EC" id="3.6.5.-" evidence="4"/>
<dbReference type="SUPFAM" id="SSF54980">
    <property type="entry name" value="EF-G C-terminal domain-like"/>
    <property type="match status" value="2"/>
</dbReference>
<dbReference type="InterPro" id="IPR000795">
    <property type="entry name" value="T_Tr_GTP-bd_dom"/>
</dbReference>
<dbReference type="Pfam" id="PF00009">
    <property type="entry name" value="GTP_EFTU"/>
    <property type="match status" value="1"/>
</dbReference>
<dbReference type="GO" id="GO:0005525">
    <property type="term" value="F:GTP binding"/>
    <property type="evidence" value="ECO:0007669"/>
    <property type="project" value="UniProtKB-UniRule"/>
</dbReference>
<dbReference type="GO" id="GO:0000027">
    <property type="term" value="P:ribosomal large subunit assembly"/>
    <property type="evidence" value="ECO:0007669"/>
    <property type="project" value="UniProtKB-UniRule"/>
</dbReference>
<accession>B6FXA5</accession>
<dbReference type="NCBIfam" id="TIGR01394">
    <property type="entry name" value="TypA_BipA"/>
    <property type="match status" value="1"/>
</dbReference>
<dbReference type="SUPFAM" id="SSF50447">
    <property type="entry name" value="Translation proteins"/>
    <property type="match status" value="1"/>
</dbReference>
<dbReference type="CDD" id="cd03710">
    <property type="entry name" value="BipA_TypA_C"/>
    <property type="match status" value="1"/>
</dbReference>
<evidence type="ECO:0000256" key="1">
    <source>
        <dbReference type="ARBA" id="ARBA00022741"/>
    </source>
</evidence>
<dbReference type="GO" id="GO:0003924">
    <property type="term" value="F:GTPase activity"/>
    <property type="evidence" value="ECO:0007669"/>
    <property type="project" value="UniProtKB-UniRule"/>
</dbReference>
<keyword evidence="4" id="KW-0963">Cytoplasm</keyword>
<evidence type="ECO:0000259" key="5">
    <source>
        <dbReference type="PROSITE" id="PS51722"/>
    </source>
</evidence>
<dbReference type="InterPro" id="IPR005225">
    <property type="entry name" value="Small_GTP-bd"/>
</dbReference>
<dbReference type="InterPro" id="IPR047041">
    <property type="entry name" value="BipA_GTP-bd_dom"/>
</dbReference>
<dbReference type="EMBL" id="ABWP01000016">
    <property type="protein sequence ID" value="EEA85872.1"/>
    <property type="molecule type" value="Genomic_DNA"/>
</dbReference>
<dbReference type="GO" id="GO:0010467">
    <property type="term" value="P:gene expression"/>
    <property type="evidence" value="ECO:0007669"/>
    <property type="project" value="UniProtKB-ARBA"/>
</dbReference>
<comment type="catalytic activity">
    <reaction evidence="3 4">
        <text>GTP + H2O = GDP + phosphate + H(+)</text>
        <dbReference type="Rhea" id="RHEA:19669"/>
        <dbReference type="ChEBI" id="CHEBI:15377"/>
        <dbReference type="ChEBI" id="CHEBI:15378"/>
        <dbReference type="ChEBI" id="CHEBI:37565"/>
        <dbReference type="ChEBI" id="CHEBI:43474"/>
        <dbReference type="ChEBI" id="CHEBI:58189"/>
    </reaction>
</comment>
<comment type="subcellular location">
    <subcellularLocation>
        <location evidence="4">Cytoplasm</location>
    </subcellularLocation>
    <text evidence="4">Binds to ribosomes.</text>
</comment>
<dbReference type="PANTHER" id="PTHR42908:SF8">
    <property type="entry name" value="TR-TYPE G DOMAIN-CONTAINING PROTEIN"/>
    <property type="match status" value="1"/>
</dbReference>
<dbReference type="SUPFAM" id="SSF52540">
    <property type="entry name" value="P-loop containing nucleoside triphosphate hydrolases"/>
    <property type="match status" value="1"/>
</dbReference>
<dbReference type="OrthoDB" id="9801591at2"/>
<keyword evidence="4" id="KW-0820">tRNA-binding</keyword>
<reference evidence="6 7" key="2">
    <citation type="submission" date="2008-10" db="EMBL/GenBank/DDBJ databases">
        <title>Draft genome sequence of Clostridium hiranonis (DSM 13275).</title>
        <authorList>
            <person name="Sudarsanam P."/>
            <person name="Ley R."/>
            <person name="Guruge J."/>
            <person name="Turnbaugh P.J."/>
            <person name="Mahowald M."/>
            <person name="Liep D."/>
            <person name="Gordon J."/>
        </authorList>
    </citation>
    <scope>NUCLEOTIDE SEQUENCE [LARGE SCALE GENOMIC DNA]</scope>
    <source>
        <strain evidence="6 7">DSM 13275</strain>
    </source>
</reference>
<dbReference type="InterPro" id="IPR047043">
    <property type="entry name" value="BipA_III"/>
</dbReference>
<dbReference type="STRING" id="500633.CLOHIR_00504"/>
<dbReference type="Pfam" id="PF03144">
    <property type="entry name" value="GTP_EFTU_D2"/>
    <property type="match status" value="1"/>
</dbReference>
<dbReference type="Gene3D" id="3.30.70.870">
    <property type="entry name" value="Elongation Factor G (Translational Gtpase), domain 3"/>
    <property type="match status" value="1"/>
</dbReference>
<dbReference type="PRINTS" id="PR00315">
    <property type="entry name" value="ELONGATNFCT"/>
</dbReference>
<keyword evidence="4" id="KW-0378">Hydrolase</keyword>
<comment type="subunit">
    <text evidence="4">Monomer.</text>
</comment>
<evidence type="ECO:0000256" key="3">
    <source>
        <dbReference type="ARBA" id="ARBA00048548"/>
    </source>
</evidence>
<dbReference type="GO" id="GO:1990904">
    <property type="term" value="C:ribonucleoprotein complex"/>
    <property type="evidence" value="ECO:0007669"/>
    <property type="project" value="TreeGrafter"/>
</dbReference>
<dbReference type="Gene3D" id="3.30.70.240">
    <property type="match status" value="1"/>
</dbReference>
<proteinExistence type="inferred from homology"/>
<dbReference type="GO" id="GO:0019843">
    <property type="term" value="F:rRNA binding"/>
    <property type="evidence" value="ECO:0007669"/>
    <property type="project" value="UniProtKB-KW"/>
</dbReference>
<dbReference type="InterPro" id="IPR035651">
    <property type="entry name" value="BipA_V"/>
</dbReference>
<dbReference type="HOGENOM" id="CLU_017016_4_0_9"/>
<dbReference type="AlphaFoldDB" id="B6FXA5"/>
<dbReference type="Gene3D" id="3.40.50.300">
    <property type="entry name" value="P-loop containing nucleotide triphosphate hydrolases"/>
    <property type="match status" value="1"/>
</dbReference>
<comment type="similarity">
    <text evidence="4">Belongs to the TRAFAC class translation factor GTPase superfamily. Classic translation factor GTPase family. BipA subfamily.</text>
</comment>
<dbReference type="GO" id="GO:0005829">
    <property type="term" value="C:cytosol"/>
    <property type="evidence" value="ECO:0007669"/>
    <property type="project" value="TreeGrafter"/>
</dbReference>
<dbReference type="InterPro" id="IPR047042">
    <property type="entry name" value="BipA_II"/>
</dbReference>
<dbReference type="InterPro" id="IPR009000">
    <property type="entry name" value="Transl_B-barrel_sf"/>
</dbReference>
<dbReference type="Gene3D" id="2.40.50.250">
    <property type="entry name" value="bipa protein"/>
    <property type="match status" value="1"/>
</dbReference>
<keyword evidence="7" id="KW-1185">Reference proteome</keyword>
<evidence type="ECO:0000313" key="7">
    <source>
        <dbReference type="Proteomes" id="UP000003178"/>
    </source>
</evidence>
<dbReference type="GO" id="GO:0000049">
    <property type="term" value="F:tRNA binding"/>
    <property type="evidence" value="ECO:0007669"/>
    <property type="project" value="UniProtKB-KW"/>
</dbReference>
<dbReference type="PROSITE" id="PS51722">
    <property type="entry name" value="G_TR_2"/>
    <property type="match status" value="1"/>
</dbReference>
<dbReference type="GO" id="GO:0009409">
    <property type="term" value="P:response to cold"/>
    <property type="evidence" value="ECO:0007669"/>
    <property type="project" value="UniProtKB-ARBA"/>
</dbReference>
<dbReference type="InterPro" id="IPR027417">
    <property type="entry name" value="P-loop_NTPase"/>
</dbReference>
<comment type="function">
    <text evidence="4">A 50S ribosomal subunit assembly protein with GTPase activity, required for 50S subunit assembly at low temperatures, may also play a role in translation. Binds GTP and analogs. Binds the 70S ribosome between the 30S and 50S subunits, in a similar position as ribosome-bound EF-G; it contacts a number of ribosomal proteins, both rRNAs and the A-site tRNA.</text>
</comment>